<keyword evidence="2" id="KW-1185">Reference proteome</keyword>
<protein>
    <recommendedName>
        <fullName evidence="3">Outer membrane protein beta-barrel domain-containing protein</fullName>
    </recommendedName>
</protein>
<accession>A0ABU1QWC8</accession>
<dbReference type="Proteomes" id="UP001264980">
    <property type="component" value="Unassembled WGS sequence"/>
</dbReference>
<organism evidence="1 2">
    <name type="scientific">Dyadobacter fermentans</name>
    <dbReference type="NCBI Taxonomy" id="94254"/>
    <lineage>
        <taxon>Bacteria</taxon>
        <taxon>Pseudomonadati</taxon>
        <taxon>Bacteroidota</taxon>
        <taxon>Cytophagia</taxon>
        <taxon>Cytophagales</taxon>
        <taxon>Spirosomataceae</taxon>
        <taxon>Dyadobacter</taxon>
    </lineage>
</organism>
<gene>
    <name evidence="1" type="ORF">J2W84_002501</name>
</gene>
<sequence length="59" mass="6741">MLKLDYTGSDYRGTGFQLGYEYKLMPTLSLELAIYAQRSFGNGLSLRIPIGFNFWGIQK</sequence>
<dbReference type="EMBL" id="JAVDTI010000002">
    <property type="protein sequence ID" value="MDR6805455.1"/>
    <property type="molecule type" value="Genomic_DNA"/>
</dbReference>
<dbReference type="RefSeq" id="WP_309983297.1">
    <property type="nucleotide sequence ID" value="NZ_JAVDTI010000002.1"/>
</dbReference>
<comment type="caution">
    <text evidence="1">The sequence shown here is derived from an EMBL/GenBank/DDBJ whole genome shotgun (WGS) entry which is preliminary data.</text>
</comment>
<name>A0ABU1QWC8_9BACT</name>
<proteinExistence type="predicted"/>
<evidence type="ECO:0008006" key="3">
    <source>
        <dbReference type="Google" id="ProtNLM"/>
    </source>
</evidence>
<evidence type="ECO:0000313" key="2">
    <source>
        <dbReference type="Proteomes" id="UP001264980"/>
    </source>
</evidence>
<evidence type="ECO:0000313" key="1">
    <source>
        <dbReference type="EMBL" id="MDR6805455.1"/>
    </source>
</evidence>
<reference evidence="1 2" key="1">
    <citation type="submission" date="2023-07" db="EMBL/GenBank/DDBJ databases">
        <title>Sorghum-associated microbial communities from plants grown in Nebraska, USA.</title>
        <authorList>
            <person name="Schachtman D."/>
        </authorList>
    </citation>
    <scope>NUCLEOTIDE SEQUENCE [LARGE SCALE GENOMIC DNA]</scope>
    <source>
        <strain evidence="1 2">BE57</strain>
    </source>
</reference>